<dbReference type="RefSeq" id="WP_207122987.1">
    <property type="nucleotide sequence ID" value="NZ_BOPO01000006.1"/>
</dbReference>
<proteinExistence type="predicted"/>
<keyword evidence="4" id="KW-1185">Reference proteome</keyword>
<dbReference type="NCBIfam" id="TIGR03943">
    <property type="entry name" value="TIGR03943 family putative permease subunit"/>
    <property type="match status" value="1"/>
</dbReference>
<sequence>MRRHVEAVLLLLVGGTLIKLVATGGYLRYVRPAMAPLLVCSGVVLIAVGAGSFARIRRDHAHGGPVGWLLLVPILLILVAPPPTVDTFGAARSGTAVSRPTGRFAPLPSTDPAPLTLTDYAARALYGHGSTLRTRRVLLTGFVTRGAPGQEYLTRMVITCCAADARPVKVRMAGRIPADLAADAWLSVIGRYDSHTDADPLNTNRIPYLDVLSYRRVAAPSQPYE</sequence>
<evidence type="ECO:0000259" key="2">
    <source>
        <dbReference type="Pfam" id="PF21537"/>
    </source>
</evidence>
<keyword evidence="1" id="KW-0812">Transmembrane</keyword>
<dbReference type="AlphaFoldDB" id="A0A8J4EIY2"/>
<feature type="domain" description="DUF1980" evidence="2">
    <location>
        <begin position="125"/>
        <end position="224"/>
    </location>
</feature>
<keyword evidence="1" id="KW-0472">Membrane</keyword>
<accession>A0A8J4EIY2</accession>
<organism evidence="3 4">
    <name type="scientific">Actinocatenispora comari</name>
    <dbReference type="NCBI Taxonomy" id="2807577"/>
    <lineage>
        <taxon>Bacteria</taxon>
        <taxon>Bacillati</taxon>
        <taxon>Actinomycetota</taxon>
        <taxon>Actinomycetes</taxon>
        <taxon>Micromonosporales</taxon>
        <taxon>Micromonosporaceae</taxon>
        <taxon>Actinocatenispora</taxon>
    </lineage>
</organism>
<keyword evidence="1" id="KW-1133">Transmembrane helix</keyword>
<dbReference type="InterPro" id="IPR015402">
    <property type="entry name" value="DUF1980"/>
</dbReference>
<gene>
    <name evidence="3" type="primary">ycgQ</name>
    <name evidence="3" type="ORF">NUM_06130</name>
</gene>
<feature type="transmembrane region" description="Helical" evidence="1">
    <location>
        <begin position="33"/>
        <end position="54"/>
    </location>
</feature>
<dbReference type="Pfam" id="PF21537">
    <property type="entry name" value="DUF1980_C"/>
    <property type="match status" value="1"/>
</dbReference>
<comment type="caution">
    <text evidence="3">The sequence shown here is derived from an EMBL/GenBank/DDBJ whole genome shotgun (WGS) entry which is preliminary data.</text>
</comment>
<feature type="transmembrane region" description="Helical" evidence="1">
    <location>
        <begin position="66"/>
        <end position="83"/>
    </location>
</feature>
<evidence type="ECO:0000313" key="4">
    <source>
        <dbReference type="Proteomes" id="UP000614996"/>
    </source>
</evidence>
<dbReference type="InterPro" id="IPR048447">
    <property type="entry name" value="DUF1980_C"/>
</dbReference>
<evidence type="ECO:0000313" key="3">
    <source>
        <dbReference type="EMBL" id="GIL25358.1"/>
    </source>
</evidence>
<evidence type="ECO:0000256" key="1">
    <source>
        <dbReference type="SAM" id="Phobius"/>
    </source>
</evidence>
<dbReference type="Proteomes" id="UP000614996">
    <property type="component" value="Unassembled WGS sequence"/>
</dbReference>
<reference evidence="4" key="1">
    <citation type="journal article" date="2021" name="Int. J. Syst. Evol. Microbiol.">
        <title>Actinocatenispora comari sp. nov., an endophytic actinomycete isolated from aerial parts of Comarum salesowianum.</title>
        <authorList>
            <person name="Oyunbileg N."/>
            <person name="Iizaka Y."/>
            <person name="Hamada M."/>
            <person name="Davaapurev B.O."/>
            <person name="Fukumoto A."/>
            <person name="Tsetseg B."/>
            <person name="Kato F."/>
            <person name="Tamura T."/>
            <person name="Batkhuu J."/>
            <person name="Anzai Y."/>
        </authorList>
    </citation>
    <scope>NUCLEOTIDE SEQUENCE [LARGE SCALE GENOMIC DNA]</scope>
    <source>
        <strain evidence="4">NUM-2625</strain>
    </source>
</reference>
<name>A0A8J4EIY2_9ACTN</name>
<dbReference type="EMBL" id="BOPO01000006">
    <property type="protein sequence ID" value="GIL25358.1"/>
    <property type="molecule type" value="Genomic_DNA"/>
</dbReference>
<protein>
    <submittedName>
        <fullName evidence="3">Membrane protein</fullName>
    </submittedName>
</protein>